<gene>
    <name evidence="2" type="ORF">ENV67_05435</name>
</gene>
<organism evidence="2">
    <name type="scientific">candidate division WOR-3 bacterium</name>
    <dbReference type="NCBI Taxonomy" id="2052148"/>
    <lineage>
        <taxon>Bacteria</taxon>
        <taxon>Bacteria division WOR-3</taxon>
    </lineage>
</organism>
<dbReference type="CDD" id="cd00009">
    <property type="entry name" value="AAA"/>
    <property type="match status" value="1"/>
</dbReference>
<dbReference type="GO" id="GO:0016887">
    <property type="term" value="F:ATP hydrolysis activity"/>
    <property type="evidence" value="ECO:0007669"/>
    <property type="project" value="InterPro"/>
</dbReference>
<dbReference type="PANTHER" id="PTHR35894">
    <property type="entry name" value="GENERAL SECRETION PATHWAY PROTEIN A-RELATED"/>
    <property type="match status" value="1"/>
</dbReference>
<dbReference type="InterPro" id="IPR027417">
    <property type="entry name" value="P-loop_NTPase"/>
</dbReference>
<dbReference type="SUPFAM" id="SSF52540">
    <property type="entry name" value="P-loop containing nucleoside triphosphate hydrolases"/>
    <property type="match status" value="1"/>
</dbReference>
<dbReference type="Gene3D" id="3.40.50.300">
    <property type="entry name" value="P-loop containing nucleotide triphosphate hydrolases"/>
    <property type="match status" value="2"/>
</dbReference>
<reference evidence="2" key="1">
    <citation type="journal article" date="2020" name="mSystems">
        <title>Genome- and Community-Level Interaction Insights into Carbon Utilization and Element Cycling Functions of Hydrothermarchaeota in Hydrothermal Sediment.</title>
        <authorList>
            <person name="Zhou Z."/>
            <person name="Liu Y."/>
            <person name="Xu W."/>
            <person name="Pan J."/>
            <person name="Luo Z.H."/>
            <person name="Li M."/>
        </authorList>
    </citation>
    <scope>NUCLEOTIDE SEQUENCE [LARGE SCALE GENOMIC DNA]</scope>
    <source>
        <strain evidence="2">SpSt-780</strain>
    </source>
</reference>
<accession>A0A7C4YHI6</accession>
<feature type="domain" description="AAA+ ATPase" evidence="1">
    <location>
        <begin position="43"/>
        <end position="196"/>
    </location>
</feature>
<proteinExistence type="predicted"/>
<dbReference type="AlphaFoldDB" id="A0A7C4YHI6"/>
<dbReference type="InterPro" id="IPR003593">
    <property type="entry name" value="AAA+_ATPase"/>
</dbReference>
<evidence type="ECO:0000259" key="1">
    <source>
        <dbReference type="SMART" id="SM00382"/>
    </source>
</evidence>
<dbReference type="EMBL" id="DTHG01000068">
    <property type="protein sequence ID" value="HGW91967.1"/>
    <property type="molecule type" value="Genomic_DNA"/>
</dbReference>
<evidence type="ECO:0000313" key="2">
    <source>
        <dbReference type="EMBL" id="HGW91967.1"/>
    </source>
</evidence>
<dbReference type="InterPro" id="IPR049945">
    <property type="entry name" value="AAA_22"/>
</dbReference>
<name>A0A7C4YHI6_UNCW3</name>
<dbReference type="PANTHER" id="PTHR35894:SF1">
    <property type="entry name" value="PHOSPHORIBULOKINASE _ URIDINE KINASE FAMILY"/>
    <property type="match status" value="1"/>
</dbReference>
<dbReference type="Pfam" id="PF13401">
    <property type="entry name" value="AAA_22"/>
    <property type="match status" value="1"/>
</dbReference>
<sequence length="271" mass="30740">MDYESFYGFKKEPFSDTPDPSLFYSGPEHSRAFIKLLHIIKRGRGLGILTGEVGCGKSTLARKLLSEMSKDKKLVNGLMILTHSDFEVEWFLKNFATLFGIEINSSTKSEMIGLIIKYLYNVHKEGRHCILVIDEANNISTSEMLEEIRGLLNLELSGSRLITFILCGMPVMMSNLKTNTSLFQRISSIIKLPNLSFNSTRDYIKFRTKQCGVENDVFTPKAIEYIYKYSRGIPRMINVICDNALLEGSIIKKNPVDEAIINRVCEDLGIE</sequence>
<protein>
    <submittedName>
        <fullName evidence="2">AAA family ATPase</fullName>
    </submittedName>
</protein>
<dbReference type="InterPro" id="IPR052026">
    <property type="entry name" value="ExeA_AAA_ATPase_DNA-bind"/>
</dbReference>
<dbReference type="SMART" id="SM00382">
    <property type="entry name" value="AAA"/>
    <property type="match status" value="1"/>
</dbReference>
<comment type="caution">
    <text evidence="2">The sequence shown here is derived from an EMBL/GenBank/DDBJ whole genome shotgun (WGS) entry which is preliminary data.</text>
</comment>